<feature type="compositionally biased region" description="Basic residues" evidence="1">
    <location>
        <begin position="74"/>
        <end position="85"/>
    </location>
</feature>
<dbReference type="AlphaFoldDB" id="A0AAN7Z9Q3"/>
<dbReference type="Proteomes" id="UP001305414">
    <property type="component" value="Unassembled WGS sequence"/>
</dbReference>
<comment type="caution">
    <text evidence="2">The sequence shown here is derived from an EMBL/GenBank/DDBJ whole genome shotgun (WGS) entry which is preliminary data.</text>
</comment>
<protein>
    <submittedName>
        <fullName evidence="2">Uncharacterized protein</fullName>
    </submittedName>
</protein>
<reference evidence="2 3" key="1">
    <citation type="submission" date="2023-10" db="EMBL/GenBank/DDBJ databases">
        <title>Draft genome sequence of Xylaria bambusicola isolate GMP-LS, the root and basal stem rot pathogen of sugarcane in Indonesia.</title>
        <authorList>
            <person name="Selvaraj P."/>
            <person name="Muralishankar V."/>
            <person name="Muruganantham S."/>
            <person name="Sp S."/>
            <person name="Haryani S."/>
            <person name="Lau K.J.X."/>
            <person name="Naqvi N.I."/>
        </authorList>
    </citation>
    <scope>NUCLEOTIDE SEQUENCE [LARGE SCALE GENOMIC DNA]</scope>
    <source>
        <strain evidence="2">GMP-LS</strain>
    </source>
</reference>
<evidence type="ECO:0000313" key="2">
    <source>
        <dbReference type="EMBL" id="KAK5630486.1"/>
    </source>
</evidence>
<proteinExistence type="predicted"/>
<dbReference type="EMBL" id="JAWHQM010000016">
    <property type="protein sequence ID" value="KAK5630486.1"/>
    <property type="molecule type" value="Genomic_DNA"/>
</dbReference>
<evidence type="ECO:0000313" key="3">
    <source>
        <dbReference type="Proteomes" id="UP001305414"/>
    </source>
</evidence>
<evidence type="ECO:0000256" key="1">
    <source>
        <dbReference type="SAM" id="MobiDB-lite"/>
    </source>
</evidence>
<sequence length="186" mass="20576">MVCDCGKTVKGESALAQHKRDSPRHRQSVEPAGSNDPTVARGLPSISGPVPSSSRYPPIQFVRAGESIGDNGRKQKGQMRTKKTGSRTGSDMPPLRVTEYEKLYVSGLGDEDWSLCDKDCGWCDIQRFMLPPHPEKLKIYIISTPSLWETVYLDELEMLRRLNVVSGAMGDLEHVADWTGSGGNRE</sequence>
<gene>
    <name evidence="2" type="ORF">RRF57_006201</name>
</gene>
<name>A0AAN7Z9Q3_9PEZI</name>
<organism evidence="2 3">
    <name type="scientific">Xylaria bambusicola</name>
    <dbReference type="NCBI Taxonomy" id="326684"/>
    <lineage>
        <taxon>Eukaryota</taxon>
        <taxon>Fungi</taxon>
        <taxon>Dikarya</taxon>
        <taxon>Ascomycota</taxon>
        <taxon>Pezizomycotina</taxon>
        <taxon>Sordariomycetes</taxon>
        <taxon>Xylariomycetidae</taxon>
        <taxon>Xylariales</taxon>
        <taxon>Xylariaceae</taxon>
        <taxon>Xylaria</taxon>
    </lineage>
</organism>
<accession>A0AAN7Z9Q3</accession>
<keyword evidence="3" id="KW-1185">Reference proteome</keyword>
<feature type="region of interest" description="Disordered" evidence="1">
    <location>
        <begin position="1"/>
        <end position="93"/>
    </location>
</feature>